<feature type="domain" description="EGF-like" evidence="3">
    <location>
        <begin position="593"/>
        <end position="627"/>
    </location>
</feature>
<protein>
    <submittedName>
        <fullName evidence="4">Multiple epidermal growth factor-like domains protein</fullName>
    </submittedName>
</protein>
<dbReference type="InterPro" id="IPR051830">
    <property type="entry name" value="NOTCH_homolog"/>
</dbReference>
<feature type="disulfide bond" evidence="1">
    <location>
        <begin position="651"/>
        <end position="660"/>
    </location>
</feature>
<comment type="caution">
    <text evidence="1">Lacks conserved residue(s) required for the propagation of feature annotation.</text>
</comment>
<evidence type="ECO:0000256" key="2">
    <source>
        <dbReference type="SAM" id="SignalP"/>
    </source>
</evidence>
<sequence>MNKIIQFFALLFFLQFINCSYTGQCDGTSATCTIQLETATLLPQQVSFDNIDDYCPTSGTFPTKQFAFGCSAPRLNDRSASLVSYYDNTDVRCDGQAEYGEAEFCTGTHFMRAFDFQLPTMFIDPSAVYPENDDIKKQTQSVTMTGANFYVNHGDWERKGYDYWDTDLGWELFYYDNNINGMKTADHLFRNWDNYQDASEHQNAWADGQDRVLEYDTLESLIGDSGDSDLWHAELLNHNGFGIKGNAWYKGKGDTYADDEITEKLAYRLKYIKMQLKYQISVTALSLSPQTGYNNTELTITFEDYTVLKEGPIGQTDTDKIDWKVKFVKGQDTFIFDAKVFDHKSIKCKITEDRIGETFDVYVRFLENADWLKVPVAFTYADECPMIDFMNCDNNGACQDGTVTCNCNQGWVDDDCSVQACSGVTCENDKECSIEDGKCQCGAFFSGVLCDYDICANDFDNCNNENGQGDCISIDNQVMCDCAPGFGGKNCEVSYCENNECSKHGTCTDGNCQCDLPYYGENCESDTCNGTFEGCSGNGKVNKQCVCNCNMGYSGDKCQDNWCDGVTCNDHGSCNSEVGACDCETGYSGTDCEDNWCDGVSCNDHGSCKMSTGTCDCETGYSGDNCEDYWCDGVSCNDHGSCNTETGVCDCETGYTGDNCEPSDVTSSATNFFEISKITVFFLLAFFSLFNKF</sequence>
<comment type="caution">
    <text evidence="4">The sequence shown here is derived from an EMBL/GenBank/DDBJ whole genome shotgun (WGS) entry which is preliminary data.</text>
</comment>
<accession>A0AAV7YM98</accession>
<dbReference type="PANTHER" id="PTHR24033:SF151">
    <property type="entry name" value="NOTCH 2"/>
    <property type="match status" value="1"/>
</dbReference>
<name>A0AAV7YM98_9EUKA</name>
<proteinExistence type="predicted"/>
<feature type="disulfide bond" evidence="1">
    <location>
        <begin position="407"/>
        <end position="416"/>
    </location>
</feature>
<evidence type="ECO:0000313" key="5">
    <source>
        <dbReference type="Proteomes" id="UP001146793"/>
    </source>
</evidence>
<dbReference type="PRINTS" id="PR00011">
    <property type="entry name" value="EGFLAMININ"/>
</dbReference>
<feature type="disulfide bond" evidence="1">
    <location>
        <begin position="482"/>
        <end position="491"/>
    </location>
</feature>
<evidence type="ECO:0000313" key="4">
    <source>
        <dbReference type="EMBL" id="KAJ3430846.1"/>
    </source>
</evidence>
<feature type="domain" description="EGF-like" evidence="3">
    <location>
        <begin position="451"/>
        <end position="492"/>
    </location>
</feature>
<dbReference type="PROSITE" id="PS01186">
    <property type="entry name" value="EGF_2"/>
    <property type="match status" value="5"/>
</dbReference>
<dbReference type="Gene3D" id="2.10.25.10">
    <property type="entry name" value="Laminin"/>
    <property type="match status" value="4"/>
</dbReference>
<dbReference type="PROSITE" id="PS50026">
    <property type="entry name" value="EGF_3"/>
    <property type="match status" value="4"/>
</dbReference>
<dbReference type="Proteomes" id="UP001146793">
    <property type="component" value="Unassembled WGS sequence"/>
</dbReference>
<dbReference type="Pfam" id="PF25024">
    <property type="entry name" value="EGF_TEN"/>
    <property type="match status" value="1"/>
</dbReference>
<dbReference type="SUPFAM" id="SSF57196">
    <property type="entry name" value="EGF/Laminin"/>
    <property type="match status" value="1"/>
</dbReference>
<dbReference type="EMBL" id="JANTQA010000048">
    <property type="protein sequence ID" value="KAJ3430846.1"/>
    <property type="molecule type" value="Genomic_DNA"/>
</dbReference>
<dbReference type="PROSITE" id="PS00022">
    <property type="entry name" value="EGF_1"/>
    <property type="match status" value="4"/>
</dbReference>
<organism evidence="4 5">
    <name type="scientific">Anaeramoeba flamelloides</name>
    <dbReference type="NCBI Taxonomy" id="1746091"/>
    <lineage>
        <taxon>Eukaryota</taxon>
        <taxon>Metamonada</taxon>
        <taxon>Anaeramoebidae</taxon>
        <taxon>Anaeramoeba</taxon>
    </lineage>
</organism>
<keyword evidence="2" id="KW-0732">Signal</keyword>
<dbReference type="PANTHER" id="PTHR24033">
    <property type="entry name" value="EGF-LIKE DOMAIN-CONTAINING PROTEIN"/>
    <property type="match status" value="1"/>
</dbReference>
<feature type="chain" id="PRO_5043485148" evidence="2">
    <location>
        <begin position="20"/>
        <end position="693"/>
    </location>
</feature>
<feature type="domain" description="EGF-like" evidence="3">
    <location>
        <begin position="628"/>
        <end position="661"/>
    </location>
</feature>
<dbReference type="AlphaFoldDB" id="A0AAV7YM98"/>
<dbReference type="SMART" id="SM00181">
    <property type="entry name" value="EGF"/>
    <property type="match status" value="8"/>
</dbReference>
<keyword evidence="1" id="KW-0245">EGF-like domain</keyword>
<keyword evidence="1" id="KW-1015">Disulfide bond</keyword>
<dbReference type="CDD" id="cd00055">
    <property type="entry name" value="EGF_Lam"/>
    <property type="match status" value="1"/>
</dbReference>
<dbReference type="InterPro" id="IPR002049">
    <property type="entry name" value="LE_dom"/>
</dbReference>
<feature type="disulfide bond" evidence="1">
    <location>
        <begin position="617"/>
        <end position="626"/>
    </location>
</feature>
<evidence type="ECO:0000259" key="3">
    <source>
        <dbReference type="PROSITE" id="PS50026"/>
    </source>
</evidence>
<reference evidence="4" key="1">
    <citation type="submission" date="2022-08" db="EMBL/GenBank/DDBJ databases">
        <title>Novel sulphate-reducing endosymbionts in the free-living metamonad Anaeramoeba.</title>
        <authorList>
            <person name="Jerlstrom-Hultqvist J."/>
            <person name="Cepicka I."/>
            <person name="Gallot-Lavallee L."/>
            <person name="Salas-Leiva D."/>
            <person name="Curtis B.A."/>
            <person name="Zahonova K."/>
            <person name="Pipaliya S."/>
            <person name="Dacks J."/>
            <person name="Roger A.J."/>
        </authorList>
    </citation>
    <scope>NUCLEOTIDE SEQUENCE</scope>
    <source>
        <strain evidence="4">Busselton2</strain>
    </source>
</reference>
<dbReference type="InterPro" id="IPR000742">
    <property type="entry name" value="EGF"/>
</dbReference>
<feature type="domain" description="EGF-like" evidence="3">
    <location>
        <begin position="380"/>
        <end position="417"/>
    </location>
</feature>
<evidence type="ECO:0000256" key="1">
    <source>
        <dbReference type="PROSITE-ProRule" id="PRU00076"/>
    </source>
</evidence>
<gene>
    <name evidence="4" type="ORF">M0812_02520</name>
</gene>
<feature type="signal peptide" evidence="2">
    <location>
        <begin position="1"/>
        <end position="19"/>
    </location>
</feature>